<dbReference type="AlphaFoldDB" id="A0A917T5S1"/>
<organism evidence="2 3">
    <name type="scientific">Nakamurella endophytica</name>
    <dbReference type="NCBI Taxonomy" id="1748367"/>
    <lineage>
        <taxon>Bacteria</taxon>
        <taxon>Bacillati</taxon>
        <taxon>Actinomycetota</taxon>
        <taxon>Actinomycetes</taxon>
        <taxon>Nakamurellales</taxon>
        <taxon>Nakamurellaceae</taxon>
        <taxon>Nakamurella</taxon>
    </lineage>
</organism>
<gene>
    <name evidence="2" type="ORF">GCM10011594_32680</name>
</gene>
<reference evidence="2" key="2">
    <citation type="submission" date="2020-09" db="EMBL/GenBank/DDBJ databases">
        <authorList>
            <person name="Sun Q."/>
            <person name="Zhou Y."/>
        </authorList>
    </citation>
    <scope>NUCLEOTIDE SEQUENCE</scope>
    <source>
        <strain evidence="2">CGMCC 4.7308</strain>
    </source>
</reference>
<comment type="caution">
    <text evidence="2">The sequence shown here is derived from an EMBL/GenBank/DDBJ whole genome shotgun (WGS) entry which is preliminary data.</text>
</comment>
<dbReference type="EMBL" id="BMNA01000007">
    <property type="protein sequence ID" value="GGM10232.1"/>
    <property type="molecule type" value="Genomic_DNA"/>
</dbReference>
<feature type="compositionally biased region" description="Low complexity" evidence="1">
    <location>
        <begin position="38"/>
        <end position="53"/>
    </location>
</feature>
<accession>A0A917T5S1</accession>
<feature type="compositionally biased region" description="Polar residues" evidence="1">
    <location>
        <begin position="88"/>
        <end position="97"/>
    </location>
</feature>
<name>A0A917T5S1_9ACTN</name>
<reference evidence="2" key="1">
    <citation type="journal article" date="2014" name="Int. J. Syst. Evol. Microbiol.">
        <title>Complete genome sequence of Corynebacterium casei LMG S-19264T (=DSM 44701T), isolated from a smear-ripened cheese.</title>
        <authorList>
            <consortium name="US DOE Joint Genome Institute (JGI-PGF)"/>
            <person name="Walter F."/>
            <person name="Albersmeier A."/>
            <person name="Kalinowski J."/>
            <person name="Ruckert C."/>
        </authorList>
    </citation>
    <scope>NUCLEOTIDE SEQUENCE</scope>
    <source>
        <strain evidence="2">CGMCC 4.7308</strain>
    </source>
</reference>
<evidence type="ECO:0000313" key="3">
    <source>
        <dbReference type="Proteomes" id="UP000655208"/>
    </source>
</evidence>
<dbReference type="Proteomes" id="UP000655208">
    <property type="component" value="Unassembled WGS sequence"/>
</dbReference>
<protein>
    <submittedName>
        <fullName evidence="2">Uncharacterized protein</fullName>
    </submittedName>
</protein>
<evidence type="ECO:0000256" key="1">
    <source>
        <dbReference type="SAM" id="MobiDB-lite"/>
    </source>
</evidence>
<sequence>MATSSPPAAASPPTSATNTWPHTPPTKPQAAAGTTRCSPSAAAPAHTPAYGSATEPDHTVTRQAARTVLPPAAAPSEPPISRQRLPAQMSTNSSPAWTNHAPL</sequence>
<proteinExistence type="predicted"/>
<evidence type="ECO:0000313" key="2">
    <source>
        <dbReference type="EMBL" id="GGM10232.1"/>
    </source>
</evidence>
<keyword evidence="3" id="KW-1185">Reference proteome</keyword>
<feature type="region of interest" description="Disordered" evidence="1">
    <location>
        <begin position="1"/>
        <end position="103"/>
    </location>
</feature>
<feature type="compositionally biased region" description="Low complexity" evidence="1">
    <location>
        <begin position="1"/>
        <end position="17"/>
    </location>
</feature>